<feature type="domain" description="Response regulatory" evidence="5">
    <location>
        <begin position="5"/>
        <end position="123"/>
    </location>
</feature>
<dbReference type="RefSeq" id="WP_078347158.1">
    <property type="nucleotide sequence ID" value="NZ_MBTF01000004.1"/>
</dbReference>
<comment type="caution">
    <text evidence="6">The sequence shown here is derived from an EMBL/GenBank/DDBJ whole genome shotgun (WGS) entry which is preliminary data.</text>
</comment>
<feature type="domain" description="HTH luxR-type" evidence="4">
    <location>
        <begin position="151"/>
        <end position="216"/>
    </location>
</feature>
<evidence type="ECO:0008006" key="8">
    <source>
        <dbReference type="Google" id="ProtNLM"/>
    </source>
</evidence>
<evidence type="ECO:0000313" key="7">
    <source>
        <dbReference type="Proteomes" id="UP000189739"/>
    </source>
</evidence>
<dbReference type="InterPro" id="IPR001789">
    <property type="entry name" value="Sig_transdc_resp-reg_receiver"/>
</dbReference>
<feature type="modified residue" description="4-aspartylphosphate" evidence="3">
    <location>
        <position position="58"/>
    </location>
</feature>
<proteinExistence type="predicted"/>
<dbReference type="STRING" id="1792845.BC343_23000"/>
<dbReference type="InterPro" id="IPR039420">
    <property type="entry name" value="WalR-like"/>
</dbReference>
<evidence type="ECO:0000256" key="1">
    <source>
        <dbReference type="ARBA" id="ARBA00022553"/>
    </source>
</evidence>
<gene>
    <name evidence="6" type="ORF">BC343_23000</name>
</gene>
<dbReference type="SUPFAM" id="SSF52172">
    <property type="entry name" value="CheY-like"/>
    <property type="match status" value="1"/>
</dbReference>
<protein>
    <recommendedName>
        <fullName evidence="8">DNA-binding response regulator</fullName>
    </recommendedName>
</protein>
<dbReference type="CDD" id="cd17535">
    <property type="entry name" value="REC_NarL-like"/>
    <property type="match status" value="1"/>
</dbReference>
<dbReference type="InterPro" id="IPR011006">
    <property type="entry name" value="CheY-like_superfamily"/>
</dbReference>
<dbReference type="AlphaFoldDB" id="A0A1S9PJS1"/>
<dbReference type="CDD" id="cd06170">
    <property type="entry name" value="LuxR_C_like"/>
    <property type="match status" value="1"/>
</dbReference>
<organism evidence="6 7">
    <name type="scientific">Mucilaginibacter pedocola</name>
    <dbReference type="NCBI Taxonomy" id="1792845"/>
    <lineage>
        <taxon>Bacteria</taxon>
        <taxon>Pseudomonadati</taxon>
        <taxon>Bacteroidota</taxon>
        <taxon>Sphingobacteriia</taxon>
        <taxon>Sphingobacteriales</taxon>
        <taxon>Sphingobacteriaceae</taxon>
        <taxon>Mucilaginibacter</taxon>
    </lineage>
</organism>
<dbReference type="PANTHER" id="PTHR43214">
    <property type="entry name" value="TWO-COMPONENT RESPONSE REGULATOR"/>
    <property type="match status" value="1"/>
</dbReference>
<name>A0A1S9PJS1_9SPHI</name>
<dbReference type="Pfam" id="PF00072">
    <property type="entry name" value="Response_reg"/>
    <property type="match status" value="1"/>
</dbReference>
<evidence type="ECO:0000313" key="6">
    <source>
        <dbReference type="EMBL" id="OOQ60838.1"/>
    </source>
</evidence>
<dbReference type="InterPro" id="IPR016032">
    <property type="entry name" value="Sig_transdc_resp-reg_C-effctor"/>
</dbReference>
<dbReference type="Gene3D" id="3.40.50.2300">
    <property type="match status" value="1"/>
</dbReference>
<dbReference type="InterPro" id="IPR000792">
    <property type="entry name" value="Tscrpt_reg_LuxR_C"/>
</dbReference>
<dbReference type="GO" id="GO:0003677">
    <property type="term" value="F:DNA binding"/>
    <property type="evidence" value="ECO:0007669"/>
    <property type="project" value="UniProtKB-KW"/>
</dbReference>
<sequence>MNKIGVAIVDDQNLFRQSLAMLINSVDELNLLNDSAGGREFLDALPALKDSVDVAIIDMDMPGMNGIELNKALHEQYPNIRVIVLSVHVNEALITKMVNAGAASYLAKNCDKDELVLAINTVYKTGFYFNNQALNAIRNSANHKSNSNSLLSHLQISLTKRERQILELICKEYNNAEIADQLFLSVRTVEGHRNNLISKTNCRNTAGLVLFAIKFGLFEIPF</sequence>
<keyword evidence="2" id="KW-0238">DNA-binding</keyword>
<keyword evidence="7" id="KW-1185">Reference proteome</keyword>
<dbReference type="EMBL" id="MBTF01000004">
    <property type="protein sequence ID" value="OOQ60838.1"/>
    <property type="molecule type" value="Genomic_DNA"/>
</dbReference>
<dbReference type="Proteomes" id="UP000189739">
    <property type="component" value="Unassembled WGS sequence"/>
</dbReference>
<evidence type="ECO:0000256" key="3">
    <source>
        <dbReference type="PROSITE-ProRule" id="PRU00169"/>
    </source>
</evidence>
<dbReference type="PRINTS" id="PR00038">
    <property type="entry name" value="HTHLUXR"/>
</dbReference>
<dbReference type="OrthoDB" id="9797341at2"/>
<evidence type="ECO:0000259" key="5">
    <source>
        <dbReference type="PROSITE" id="PS50110"/>
    </source>
</evidence>
<dbReference type="Pfam" id="PF00196">
    <property type="entry name" value="GerE"/>
    <property type="match status" value="1"/>
</dbReference>
<dbReference type="PROSITE" id="PS50043">
    <property type="entry name" value="HTH_LUXR_2"/>
    <property type="match status" value="1"/>
</dbReference>
<dbReference type="SMART" id="SM00421">
    <property type="entry name" value="HTH_LUXR"/>
    <property type="match status" value="1"/>
</dbReference>
<reference evidence="6 7" key="1">
    <citation type="submission" date="2016-07" db="EMBL/GenBank/DDBJ databases">
        <title>Genomic analysis of zinc-resistant bacterium Mucilaginibacter pedocola TBZ30.</title>
        <authorList>
            <person name="Huang J."/>
            <person name="Tang J."/>
        </authorList>
    </citation>
    <scope>NUCLEOTIDE SEQUENCE [LARGE SCALE GENOMIC DNA]</scope>
    <source>
        <strain evidence="6 7">TBZ30</strain>
    </source>
</reference>
<accession>A0A1S9PJS1</accession>
<dbReference type="SMART" id="SM00448">
    <property type="entry name" value="REC"/>
    <property type="match status" value="1"/>
</dbReference>
<evidence type="ECO:0000256" key="2">
    <source>
        <dbReference type="ARBA" id="ARBA00023125"/>
    </source>
</evidence>
<evidence type="ECO:0000259" key="4">
    <source>
        <dbReference type="PROSITE" id="PS50043"/>
    </source>
</evidence>
<dbReference type="PROSITE" id="PS50110">
    <property type="entry name" value="RESPONSE_REGULATORY"/>
    <property type="match status" value="1"/>
</dbReference>
<dbReference type="SUPFAM" id="SSF46894">
    <property type="entry name" value="C-terminal effector domain of the bipartite response regulators"/>
    <property type="match status" value="1"/>
</dbReference>
<dbReference type="GO" id="GO:0006355">
    <property type="term" value="P:regulation of DNA-templated transcription"/>
    <property type="evidence" value="ECO:0007669"/>
    <property type="project" value="InterPro"/>
</dbReference>
<keyword evidence="1 3" id="KW-0597">Phosphoprotein</keyword>
<dbReference type="InterPro" id="IPR058245">
    <property type="entry name" value="NreC/VraR/RcsB-like_REC"/>
</dbReference>
<dbReference type="GO" id="GO:0000160">
    <property type="term" value="P:phosphorelay signal transduction system"/>
    <property type="evidence" value="ECO:0007669"/>
    <property type="project" value="InterPro"/>
</dbReference>
<dbReference type="PANTHER" id="PTHR43214:SF43">
    <property type="entry name" value="TWO-COMPONENT RESPONSE REGULATOR"/>
    <property type="match status" value="1"/>
</dbReference>